<proteinExistence type="inferred from homology"/>
<protein>
    <recommendedName>
        <fullName evidence="2">YCII-related domain-containing protein</fullName>
    </recommendedName>
</protein>
<gene>
    <name evidence="3" type="ORF">SAMN05444142_11614</name>
</gene>
<dbReference type="Pfam" id="PF03795">
    <property type="entry name" value="YCII"/>
    <property type="match status" value="1"/>
</dbReference>
<evidence type="ECO:0000313" key="3">
    <source>
        <dbReference type="EMBL" id="SHK99486.1"/>
    </source>
</evidence>
<dbReference type="Proteomes" id="UP000324252">
    <property type="component" value="Unassembled WGS sequence"/>
</dbReference>
<dbReference type="SUPFAM" id="SSF54909">
    <property type="entry name" value="Dimeric alpha+beta barrel"/>
    <property type="match status" value="1"/>
</dbReference>
<dbReference type="RefSeq" id="WP_149789423.1">
    <property type="nucleotide sequence ID" value="NZ_FNIO01000009.1"/>
</dbReference>
<dbReference type="PANTHER" id="PTHR33606:SF3">
    <property type="entry name" value="PROTEIN YCII"/>
    <property type="match status" value="1"/>
</dbReference>
<dbReference type="Gene3D" id="3.30.70.1060">
    <property type="entry name" value="Dimeric alpha+beta barrel"/>
    <property type="match status" value="1"/>
</dbReference>
<accession>A0A1H0MB30</accession>
<name>A0A1H0MB30_9RHOB</name>
<feature type="domain" description="YCII-related" evidence="2">
    <location>
        <begin position="1"/>
        <end position="87"/>
    </location>
</feature>
<dbReference type="InterPro" id="IPR051807">
    <property type="entry name" value="Sec-metab_biosynth-assoc"/>
</dbReference>
<organism evidence="3 4">
    <name type="scientific">Lutimaribacter pacificus</name>
    <dbReference type="NCBI Taxonomy" id="391948"/>
    <lineage>
        <taxon>Bacteria</taxon>
        <taxon>Pseudomonadati</taxon>
        <taxon>Pseudomonadota</taxon>
        <taxon>Alphaproteobacteria</taxon>
        <taxon>Rhodobacterales</taxon>
        <taxon>Roseobacteraceae</taxon>
        <taxon>Lutimaribacter</taxon>
    </lineage>
</organism>
<evidence type="ECO:0000313" key="4">
    <source>
        <dbReference type="Proteomes" id="UP000324252"/>
    </source>
</evidence>
<dbReference type="InterPro" id="IPR005545">
    <property type="entry name" value="YCII"/>
</dbReference>
<dbReference type="EMBL" id="FQZZ01000016">
    <property type="protein sequence ID" value="SHK99486.1"/>
    <property type="molecule type" value="Genomic_DNA"/>
</dbReference>
<reference evidence="3 4" key="1">
    <citation type="submission" date="2016-11" db="EMBL/GenBank/DDBJ databases">
        <authorList>
            <person name="Varghese N."/>
            <person name="Submissions S."/>
        </authorList>
    </citation>
    <scope>NUCLEOTIDE SEQUENCE [LARGE SCALE GENOMIC DNA]</scope>
    <source>
        <strain evidence="3 4">DSM 29620</strain>
    </source>
</reference>
<evidence type="ECO:0000256" key="1">
    <source>
        <dbReference type="ARBA" id="ARBA00007689"/>
    </source>
</evidence>
<dbReference type="AlphaFoldDB" id="A0A1H0MB30"/>
<dbReference type="InterPro" id="IPR011008">
    <property type="entry name" value="Dimeric_a/b-barrel"/>
</dbReference>
<dbReference type="OrthoDB" id="2293521at2"/>
<evidence type="ECO:0000259" key="2">
    <source>
        <dbReference type="Pfam" id="PF03795"/>
    </source>
</evidence>
<keyword evidence="4" id="KW-1185">Reference proteome</keyword>
<sequence length="91" mass="9731">MLIALIARDKPGALETRLANREAHLAYAADSGVTLKFGGPFIDADGNMCGSLLVMEVADMAEAEDFAANDPYARAGLFQSVELIEWKQTVG</sequence>
<comment type="similarity">
    <text evidence="1">Belongs to the YciI family.</text>
</comment>
<dbReference type="PANTHER" id="PTHR33606">
    <property type="entry name" value="PROTEIN YCII"/>
    <property type="match status" value="1"/>
</dbReference>